<evidence type="ECO:0000256" key="1">
    <source>
        <dbReference type="SAM" id="MobiDB-lite"/>
    </source>
</evidence>
<organism evidence="2 3">
    <name type="scientific">Tegillarca granosa</name>
    <name type="common">Malaysian cockle</name>
    <name type="synonym">Anadara granosa</name>
    <dbReference type="NCBI Taxonomy" id="220873"/>
    <lineage>
        <taxon>Eukaryota</taxon>
        <taxon>Metazoa</taxon>
        <taxon>Spiralia</taxon>
        <taxon>Lophotrochozoa</taxon>
        <taxon>Mollusca</taxon>
        <taxon>Bivalvia</taxon>
        <taxon>Autobranchia</taxon>
        <taxon>Pteriomorphia</taxon>
        <taxon>Arcoida</taxon>
        <taxon>Arcoidea</taxon>
        <taxon>Arcidae</taxon>
        <taxon>Tegillarca</taxon>
    </lineage>
</organism>
<reference evidence="2 3" key="1">
    <citation type="submission" date="2022-12" db="EMBL/GenBank/DDBJ databases">
        <title>Chromosome-level genome of Tegillarca granosa.</title>
        <authorList>
            <person name="Kim J."/>
        </authorList>
    </citation>
    <scope>NUCLEOTIDE SEQUENCE [LARGE SCALE GENOMIC DNA]</scope>
    <source>
        <strain evidence="2">Teg-2019</strain>
        <tissue evidence="2">Adductor muscle</tissue>
    </source>
</reference>
<evidence type="ECO:0000313" key="2">
    <source>
        <dbReference type="EMBL" id="KAJ8297780.1"/>
    </source>
</evidence>
<keyword evidence="3" id="KW-1185">Reference proteome</keyword>
<gene>
    <name evidence="2" type="ORF">KUTeg_024311</name>
</gene>
<feature type="region of interest" description="Disordered" evidence="1">
    <location>
        <begin position="131"/>
        <end position="154"/>
    </location>
</feature>
<comment type="caution">
    <text evidence="2">The sequence shown here is derived from an EMBL/GenBank/DDBJ whole genome shotgun (WGS) entry which is preliminary data.</text>
</comment>
<accession>A0ABQ9E2M3</accession>
<dbReference type="Proteomes" id="UP001217089">
    <property type="component" value="Unassembled WGS sequence"/>
</dbReference>
<protein>
    <submittedName>
        <fullName evidence="2">Uncharacterized protein</fullName>
    </submittedName>
</protein>
<sequence>MQLEQEREEKVRREREEEARKQEEERRKKEEEEQERERKRLDKIQKREERRREREMKRKEKREERKKREEERRYQLKIQMEERRFLIAQRKLESIRLLTELFNRVRAIKIQDDLELREKELELEKQRQVELEKQRKEEEKQKKKEAKMKKKMELQKQEDELRNKILKNFRKREEQKEEEMREKLREKLAGTCKVKSAVIMKKKLKEVMNERNDSVDLYGYGTMNNWDQSLMDENYRQWAMAFYSYWYQRSLFLKNVMKDCPMKASSYKKIFSVFGHLHNSKQNLINVCLIRFQTSADLHIVTHEQMHSFSPQMNTKCSRLLQK</sequence>
<evidence type="ECO:0000313" key="3">
    <source>
        <dbReference type="Proteomes" id="UP001217089"/>
    </source>
</evidence>
<dbReference type="EMBL" id="JARBDR010000923">
    <property type="protein sequence ID" value="KAJ8297780.1"/>
    <property type="molecule type" value="Genomic_DNA"/>
</dbReference>
<feature type="compositionally biased region" description="Basic and acidic residues" evidence="1">
    <location>
        <begin position="131"/>
        <end position="142"/>
    </location>
</feature>
<proteinExistence type="predicted"/>
<name>A0ABQ9E2M3_TEGGR</name>
<feature type="region of interest" description="Disordered" evidence="1">
    <location>
        <begin position="1"/>
        <end position="71"/>
    </location>
</feature>